<name>A0A2P6PK76_ROSCH</name>
<protein>
    <recommendedName>
        <fullName evidence="4">Transmembrane protein</fullName>
    </recommendedName>
</protein>
<keyword evidence="1" id="KW-1133">Transmembrane helix</keyword>
<feature type="transmembrane region" description="Helical" evidence="1">
    <location>
        <begin position="39"/>
        <end position="57"/>
    </location>
</feature>
<dbReference type="Proteomes" id="UP000238479">
    <property type="component" value="Chromosome 6"/>
</dbReference>
<dbReference type="AlphaFoldDB" id="A0A2P6PK76"/>
<evidence type="ECO:0000256" key="1">
    <source>
        <dbReference type="SAM" id="Phobius"/>
    </source>
</evidence>
<evidence type="ECO:0008006" key="4">
    <source>
        <dbReference type="Google" id="ProtNLM"/>
    </source>
</evidence>
<keyword evidence="3" id="KW-1185">Reference proteome</keyword>
<organism evidence="2 3">
    <name type="scientific">Rosa chinensis</name>
    <name type="common">China rose</name>
    <dbReference type="NCBI Taxonomy" id="74649"/>
    <lineage>
        <taxon>Eukaryota</taxon>
        <taxon>Viridiplantae</taxon>
        <taxon>Streptophyta</taxon>
        <taxon>Embryophyta</taxon>
        <taxon>Tracheophyta</taxon>
        <taxon>Spermatophyta</taxon>
        <taxon>Magnoliopsida</taxon>
        <taxon>eudicotyledons</taxon>
        <taxon>Gunneridae</taxon>
        <taxon>Pentapetalae</taxon>
        <taxon>rosids</taxon>
        <taxon>fabids</taxon>
        <taxon>Rosales</taxon>
        <taxon>Rosaceae</taxon>
        <taxon>Rosoideae</taxon>
        <taxon>Rosoideae incertae sedis</taxon>
        <taxon>Rosa</taxon>
    </lineage>
</organism>
<evidence type="ECO:0000313" key="2">
    <source>
        <dbReference type="EMBL" id="PRQ22333.1"/>
    </source>
</evidence>
<gene>
    <name evidence="2" type="ORF">RchiOBHm_Chr6g0249121</name>
</gene>
<sequence length="61" mass="7173">MFSIGGLNWVLVLDVGLDVVVHCVIYDYGFCYVVKLFRAMVKCFLTIWLVFMVFVRLELDY</sequence>
<keyword evidence="1" id="KW-0472">Membrane</keyword>
<evidence type="ECO:0000313" key="3">
    <source>
        <dbReference type="Proteomes" id="UP000238479"/>
    </source>
</evidence>
<proteinExistence type="predicted"/>
<feature type="transmembrane region" description="Helical" evidence="1">
    <location>
        <begin position="6"/>
        <end position="27"/>
    </location>
</feature>
<accession>A0A2P6PK76</accession>
<dbReference type="Gramene" id="PRQ22333">
    <property type="protein sequence ID" value="PRQ22333"/>
    <property type="gene ID" value="RchiOBHm_Chr6g0249121"/>
</dbReference>
<comment type="caution">
    <text evidence="2">The sequence shown here is derived from an EMBL/GenBank/DDBJ whole genome shotgun (WGS) entry which is preliminary data.</text>
</comment>
<dbReference type="EMBL" id="PDCK01000044">
    <property type="protein sequence ID" value="PRQ22333.1"/>
    <property type="molecule type" value="Genomic_DNA"/>
</dbReference>
<reference evidence="2 3" key="1">
    <citation type="journal article" date="2018" name="Nat. Genet.">
        <title>The Rosa genome provides new insights in the design of modern roses.</title>
        <authorList>
            <person name="Bendahmane M."/>
        </authorList>
    </citation>
    <scope>NUCLEOTIDE SEQUENCE [LARGE SCALE GENOMIC DNA]</scope>
    <source>
        <strain evidence="3">cv. Old Blush</strain>
    </source>
</reference>
<keyword evidence="1" id="KW-0812">Transmembrane</keyword>